<reference evidence="7" key="1">
    <citation type="journal article" date="2019" name="Int. J. Syst. Evol. Microbiol.">
        <title>The Global Catalogue of Microorganisms (GCM) 10K type strain sequencing project: providing services to taxonomists for standard genome sequencing and annotation.</title>
        <authorList>
            <consortium name="The Broad Institute Genomics Platform"/>
            <consortium name="The Broad Institute Genome Sequencing Center for Infectious Disease"/>
            <person name="Wu L."/>
            <person name="Ma J."/>
        </authorList>
    </citation>
    <scope>NUCLEOTIDE SEQUENCE [LARGE SCALE GENOMIC DNA]</scope>
    <source>
        <strain evidence="7">NBRC 108894</strain>
    </source>
</reference>
<evidence type="ECO:0000313" key="7">
    <source>
        <dbReference type="Proteomes" id="UP001157034"/>
    </source>
</evidence>
<evidence type="ECO:0000256" key="3">
    <source>
        <dbReference type="ARBA" id="ARBA00023027"/>
    </source>
</evidence>
<gene>
    <name evidence="6" type="ORF">GCM10025881_26690</name>
</gene>
<evidence type="ECO:0000256" key="1">
    <source>
        <dbReference type="ARBA" id="ARBA00009080"/>
    </source>
</evidence>
<dbReference type="InterPro" id="IPR015815">
    <property type="entry name" value="HIBADH-related"/>
</dbReference>
<sequence>MTTLGFLGLGAMGSGMAARLVDAGHEVLVWNRSKEPLAGLVAKGAREAGSPAEALAAEVSFSMLANDQATGQVLADPEIAAAAGSTHVCMASVSPELVTDLAERFAAVGAGFGSAPVLGRPPDAAAGQLNIMFAGPPSVLETATPYLELLGKRIWNLGTNPAQANIVKISVNYNIIHAMQALGESIAMVERQGVDPAAFVELLTSSLFGGVAYSGYGAEIANRSYQPAGFEMALGFKDLLLAEGVQELGGVNAATMPALRAVFERALADDDLRDADWGAIAEVTRRDLLGPA</sequence>
<evidence type="ECO:0000256" key="2">
    <source>
        <dbReference type="ARBA" id="ARBA00023002"/>
    </source>
</evidence>
<dbReference type="InterPro" id="IPR051265">
    <property type="entry name" value="HIBADH-related_NP60_sf"/>
</dbReference>
<feature type="domain" description="3-hydroxyisobutyrate dehydrogenase-like NAD-binding" evidence="5">
    <location>
        <begin position="163"/>
        <end position="282"/>
    </location>
</feature>
<dbReference type="EMBL" id="BSVB01000001">
    <property type="protein sequence ID" value="GMA95845.1"/>
    <property type="molecule type" value="Genomic_DNA"/>
</dbReference>
<organism evidence="6 7">
    <name type="scientific">Pseudolysinimonas kribbensis</name>
    <dbReference type="NCBI Taxonomy" id="433641"/>
    <lineage>
        <taxon>Bacteria</taxon>
        <taxon>Bacillati</taxon>
        <taxon>Actinomycetota</taxon>
        <taxon>Actinomycetes</taxon>
        <taxon>Micrococcales</taxon>
        <taxon>Microbacteriaceae</taxon>
        <taxon>Pseudolysinimonas</taxon>
    </lineage>
</organism>
<dbReference type="RefSeq" id="WP_284254539.1">
    <property type="nucleotide sequence ID" value="NZ_BAAAQO010000001.1"/>
</dbReference>
<dbReference type="PROSITE" id="PS00895">
    <property type="entry name" value="3_HYDROXYISOBUT_DH"/>
    <property type="match status" value="1"/>
</dbReference>
<keyword evidence="2" id="KW-0560">Oxidoreductase</keyword>
<dbReference type="InterPro" id="IPR036291">
    <property type="entry name" value="NAD(P)-bd_dom_sf"/>
</dbReference>
<comment type="caution">
    <text evidence="6">The sequence shown here is derived from an EMBL/GenBank/DDBJ whole genome shotgun (WGS) entry which is preliminary data.</text>
</comment>
<dbReference type="Pfam" id="PF14833">
    <property type="entry name" value="NAD_binding_11"/>
    <property type="match status" value="1"/>
</dbReference>
<dbReference type="PIRSF" id="PIRSF000103">
    <property type="entry name" value="HIBADH"/>
    <property type="match status" value="1"/>
</dbReference>
<comment type="similarity">
    <text evidence="1">Belongs to the HIBADH-related family.</text>
</comment>
<dbReference type="PANTHER" id="PTHR43580">
    <property type="entry name" value="OXIDOREDUCTASE GLYR1-RELATED"/>
    <property type="match status" value="1"/>
</dbReference>
<dbReference type="InterPro" id="IPR002204">
    <property type="entry name" value="3-OH-isobutyrate_DH-rel_CS"/>
</dbReference>
<dbReference type="InterPro" id="IPR008927">
    <property type="entry name" value="6-PGluconate_DH-like_C_sf"/>
</dbReference>
<dbReference type="Proteomes" id="UP001157034">
    <property type="component" value="Unassembled WGS sequence"/>
</dbReference>
<proteinExistence type="inferred from homology"/>
<dbReference type="InterPro" id="IPR029154">
    <property type="entry name" value="HIBADH-like_NADP-bd"/>
</dbReference>
<dbReference type="Gene3D" id="1.10.1040.10">
    <property type="entry name" value="N-(1-d-carboxylethyl)-l-norvaline Dehydrogenase, domain 2"/>
    <property type="match status" value="1"/>
</dbReference>
<dbReference type="SUPFAM" id="SSF48179">
    <property type="entry name" value="6-phosphogluconate dehydrogenase C-terminal domain-like"/>
    <property type="match status" value="1"/>
</dbReference>
<evidence type="ECO:0000313" key="6">
    <source>
        <dbReference type="EMBL" id="GMA95845.1"/>
    </source>
</evidence>
<dbReference type="Gene3D" id="3.40.50.720">
    <property type="entry name" value="NAD(P)-binding Rossmann-like Domain"/>
    <property type="match status" value="1"/>
</dbReference>
<dbReference type="Pfam" id="PF03446">
    <property type="entry name" value="NAD_binding_2"/>
    <property type="match status" value="1"/>
</dbReference>
<protein>
    <submittedName>
        <fullName evidence="6">Oxidoreductase</fullName>
    </submittedName>
</protein>
<accession>A0ABQ6KA75</accession>
<evidence type="ECO:0000259" key="5">
    <source>
        <dbReference type="Pfam" id="PF14833"/>
    </source>
</evidence>
<dbReference type="InterPro" id="IPR006115">
    <property type="entry name" value="6PGDH_NADP-bd"/>
</dbReference>
<dbReference type="PANTHER" id="PTHR43580:SF2">
    <property type="entry name" value="CYTOKINE-LIKE NUCLEAR FACTOR N-PAC"/>
    <property type="match status" value="1"/>
</dbReference>
<evidence type="ECO:0000259" key="4">
    <source>
        <dbReference type="Pfam" id="PF03446"/>
    </source>
</evidence>
<keyword evidence="3" id="KW-0520">NAD</keyword>
<feature type="domain" description="6-phosphogluconate dehydrogenase NADP-binding" evidence="4">
    <location>
        <begin position="4"/>
        <end position="155"/>
    </location>
</feature>
<dbReference type="SUPFAM" id="SSF51735">
    <property type="entry name" value="NAD(P)-binding Rossmann-fold domains"/>
    <property type="match status" value="1"/>
</dbReference>
<keyword evidence="7" id="KW-1185">Reference proteome</keyword>
<name>A0ABQ6KA75_9MICO</name>
<dbReference type="InterPro" id="IPR013328">
    <property type="entry name" value="6PGD_dom2"/>
</dbReference>